<dbReference type="InterPro" id="IPR038103">
    <property type="entry name" value="CDC73_C_sf"/>
</dbReference>
<dbReference type="PANTHER" id="PTHR12466:SF8">
    <property type="entry name" value="PARAFIBROMIN"/>
    <property type="match status" value="1"/>
</dbReference>
<evidence type="ECO:0000313" key="2">
    <source>
        <dbReference type="Proteomes" id="UP000298061"/>
    </source>
</evidence>
<proteinExistence type="predicted"/>
<dbReference type="EMBL" id="SFCI01000798">
    <property type="protein sequence ID" value="TFY77899.1"/>
    <property type="molecule type" value="Genomic_DNA"/>
</dbReference>
<dbReference type="Gene3D" id="3.40.50.11990">
    <property type="entry name" value="RNA polymerase II accessory factor, Cdc73 C-terminal domain"/>
    <property type="match status" value="1"/>
</dbReference>
<comment type="caution">
    <text evidence="1">The sequence shown here is derived from an EMBL/GenBank/DDBJ whole genome shotgun (WGS) entry which is preliminary data.</text>
</comment>
<evidence type="ECO:0000313" key="1">
    <source>
        <dbReference type="EMBL" id="TFY77899.1"/>
    </source>
</evidence>
<organism evidence="1 2">
    <name type="scientific">Hericium alpestre</name>
    <dbReference type="NCBI Taxonomy" id="135208"/>
    <lineage>
        <taxon>Eukaryota</taxon>
        <taxon>Fungi</taxon>
        <taxon>Dikarya</taxon>
        <taxon>Basidiomycota</taxon>
        <taxon>Agaricomycotina</taxon>
        <taxon>Agaricomycetes</taxon>
        <taxon>Russulales</taxon>
        <taxon>Hericiaceae</taxon>
        <taxon>Hericium</taxon>
    </lineage>
</organism>
<reference evidence="1 2" key="1">
    <citation type="submission" date="2019-02" db="EMBL/GenBank/DDBJ databases">
        <title>Genome sequencing of the rare red list fungi Hericium alpestre (H. flagellum).</title>
        <authorList>
            <person name="Buettner E."/>
            <person name="Kellner H."/>
        </authorList>
    </citation>
    <scope>NUCLEOTIDE SEQUENCE [LARGE SCALE GENOMIC DNA]</scope>
    <source>
        <strain evidence="1 2">DSM 108284</strain>
    </source>
</reference>
<dbReference type="SUPFAM" id="SSF56672">
    <property type="entry name" value="DNA/RNA polymerases"/>
    <property type="match status" value="1"/>
</dbReference>
<dbReference type="OrthoDB" id="2186602at2759"/>
<dbReference type="GO" id="GO:0006368">
    <property type="term" value="P:transcription elongation by RNA polymerase II"/>
    <property type="evidence" value="ECO:0007669"/>
    <property type="project" value="InterPro"/>
</dbReference>
<dbReference type="GO" id="GO:0032968">
    <property type="term" value="P:positive regulation of transcription elongation by RNA polymerase II"/>
    <property type="evidence" value="ECO:0007669"/>
    <property type="project" value="TreeGrafter"/>
</dbReference>
<dbReference type="InterPro" id="IPR043502">
    <property type="entry name" value="DNA/RNA_pol_sf"/>
</dbReference>
<keyword evidence="2" id="KW-1185">Reference proteome</keyword>
<name>A0A4Y9ZWM1_9AGAM</name>
<sequence>MSTDPLLALRGAVTSGFTIAPVDSSNADAPSLAAATHLRLSDSLILPKSAPTRLRRPGNTATDPSSKPEAFFSLEAVYLTWALRSAGSAEYMKQARESGLAVGFVSVTERKSVVEWLQGKVASLDNIVSPPGESTTPPGTPPPIALQRTLPGASISRPSASHREPGISTVPSKRHYVPDAHDVEVVKKIKQAEIELKDRNTVLRGTKPNNFASVRDAFSAKLKSLKEKKPGSTAAAVPTPDLKLQARKAKNMYPIIMISSSPTALITMHNVKRFLQENDLYLKLEKCTFEASSIEYLGLILEKGMVKMDPVKLARIKEWPTPKNI</sequence>
<dbReference type="AlphaFoldDB" id="A0A4Y9ZWM1"/>
<protein>
    <submittedName>
        <fullName evidence="1">Uncharacterized protein</fullName>
    </submittedName>
</protein>
<dbReference type="PANTHER" id="PTHR12466">
    <property type="entry name" value="CDC73 DOMAIN PROTEIN"/>
    <property type="match status" value="1"/>
</dbReference>
<dbReference type="Proteomes" id="UP000298061">
    <property type="component" value="Unassembled WGS sequence"/>
</dbReference>
<gene>
    <name evidence="1" type="ORF">EWM64_g6114</name>
</gene>
<accession>A0A4Y9ZWM1</accession>
<dbReference type="GO" id="GO:0016593">
    <property type="term" value="C:Cdc73/Paf1 complex"/>
    <property type="evidence" value="ECO:0007669"/>
    <property type="project" value="InterPro"/>
</dbReference>
<dbReference type="GO" id="GO:0000993">
    <property type="term" value="F:RNA polymerase II complex binding"/>
    <property type="evidence" value="ECO:0007669"/>
    <property type="project" value="TreeGrafter"/>
</dbReference>
<dbReference type="STRING" id="135208.A0A4Y9ZWM1"/>
<dbReference type="InterPro" id="IPR007852">
    <property type="entry name" value="Cdc73/Parafibromin"/>
</dbReference>